<organism evidence="2 3">
    <name type="scientific">Rubellicoccus peritrichatus</name>
    <dbReference type="NCBI Taxonomy" id="3080537"/>
    <lineage>
        <taxon>Bacteria</taxon>
        <taxon>Pseudomonadati</taxon>
        <taxon>Verrucomicrobiota</taxon>
        <taxon>Opitutia</taxon>
        <taxon>Puniceicoccales</taxon>
        <taxon>Cerasicoccaceae</taxon>
        <taxon>Rubellicoccus</taxon>
    </lineage>
</organism>
<dbReference type="AlphaFoldDB" id="A0AAQ3LGD3"/>
<protein>
    <submittedName>
        <fullName evidence="2">DUF1573 domain-containing protein</fullName>
    </submittedName>
</protein>
<evidence type="ECO:0000313" key="3">
    <source>
        <dbReference type="Proteomes" id="UP001304300"/>
    </source>
</evidence>
<dbReference type="Proteomes" id="UP001304300">
    <property type="component" value="Chromosome"/>
</dbReference>
<gene>
    <name evidence="2" type="ORF">RZN69_00990</name>
</gene>
<dbReference type="KEGG" id="puo:RZN69_00990"/>
<dbReference type="RefSeq" id="WP_317834128.1">
    <property type="nucleotide sequence ID" value="NZ_CP136920.1"/>
</dbReference>
<feature type="chain" id="PRO_5043021356" evidence="1">
    <location>
        <begin position="22"/>
        <end position="219"/>
    </location>
</feature>
<sequence>MIRRTTFFLISLLLSGPFCHAALEWESTRLDLPAKVGEEEIIGVFKFKNTGDNAIEILTTRSSCGCTIPEMAKQVYAPGESGELKAVFTIGNRTGPQRKTITVTTNSPEQRVTRLVLSTDIPEVANIRPKMLLWRKGSEPEWKEAIIRTDVENQISVPEFEGDKKKLPAYELKPTETAGEYKLLIKPDTTTERHQVQFPVIVELPDGTNKEVRLFVLVR</sequence>
<dbReference type="PANTHER" id="PTHR37833">
    <property type="entry name" value="LIPOPROTEIN-RELATED"/>
    <property type="match status" value="1"/>
</dbReference>
<keyword evidence="1" id="KW-0732">Signal</keyword>
<accession>A0AAQ3LGD3</accession>
<keyword evidence="3" id="KW-1185">Reference proteome</keyword>
<dbReference type="PANTHER" id="PTHR37833:SF1">
    <property type="entry name" value="SIGNAL PEPTIDE PROTEIN"/>
    <property type="match status" value="1"/>
</dbReference>
<evidence type="ECO:0000313" key="2">
    <source>
        <dbReference type="EMBL" id="WOO41644.1"/>
    </source>
</evidence>
<proteinExistence type="predicted"/>
<dbReference type="Gene3D" id="2.60.40.10">
    <property type="entry name" value="Immunoglobulins"/>
    <property type="match status" value="1"/>
</dbReference>
<reference evidence="2 3" key="1">
    <citation type="submission" date="2023-10" db="EMBL/GenBank/DDBJ databases">
        <title>Rubellicoccus peritrichatus gen. nov., sp. nov., isolated from an algae of coral reef tank.</title>
        <authorList>
            <person name="Luo J."/>
        </authorList>
    </citation>
    <scope>NUCLEOTIDE SEQUENCE [LARGE SCALE GENOMIC DNA]</scope>
    <source>
        <strain evidence="2 3">CR14</strain>
    </source>
</reference>
<dbReference type="InterPro" id="IPR011467">
    <property type="entry name" value="DUF1573"/>
</dbReference>
<dbReference type="Pfam" id="PF07610">
    <property type="entry name" value="DUF1573"/>
    <property type="match status" value="1"/>
</dbReference>
<name>A0AAQ3LGD3_9BACT</name>
<dbReference type="EMBL" id="CP136920">
    <property type="protein sequence ID" value="WOO41644.1"/>
    <property type="molecule type" value="Genomic_DNA"/>
</dbReference>
<evidence type="ECO:0000256" key="1">
    <source>
        <dbReference type="SAM" id="SignalP"/>
    </source>
</evidence>
<feature type="signal peptide" evidence="1">
    <location>
        <begin position="1"/>
        <end position="21"/>
    </location>
</feature>
<dbReference type="InterPro" id="IPR013783">
    <property type="entry name" value="Ig-like_fold"/>
</dbReference>